<evidence type="ECO:0000313" key="1">
    <source>
        <dbReference type="EMBL" id="HGM07236.1"/>
    </source>
</evidence>
<proteinExistence type="predicted"/>
<sequence length="67" mass="8088">MSDKRTKYKASIEKLGFKQLDIYRLKDRDIVRLMRKSDGKVYLVELPRHIEDMSLEEFIEQVTSKIR</sequence>
<accession>A0A7C4H4N2</accession>
<reference evidence="1" key="1">
    <citation type="journal article" date="2020" name="mSystems">
        <title>Genome- and Community-Level Interaction Insights into Carbon Utilization and Element Cycling Functions of Hydrothermarchaeota in Hydrothermal Sediment.</title>
        <authorList>
            <person name="Zhou Z."/>
            <person name="Liu Y."/>
            <person name="Xu W."/>
            <person name="Pan J."/>
            <person name="Luo Z.H."/>
            <person name="Li M."/>
        </authorList>
    </citation>
    <scope>NUCLEOTIDE SEQUENCE [LARGE SCALE GENOMIC DNA]</scope>
    <source>
        <strain evidence="1">SpSt-658</strain>
    </source>
</reference>
<name>A0A7C4H4N2_9CREN</name>
<protein>
    <submittedName>
        <fullName evidence="1">Uncharacterized protein</fullName>
    </submittedName>
</protein>
<dbReference type="AlphaFoldDB" id="A0A7C4H4N2"/>
<dbReference type="EMBL" id="DTCA01000075">
    <property type="protein sequence ID" value="HGM07236.1"/>
    <property type="molecule type" value="Genomic_DNA"/>
</dbReference>
<comment type="caution">
    <text evidence="1">The sequence shown here is derived from an EMBL/GenBank/DDBJ whole genome shotgun (WGS) entry which is preliminary data.</text>
</comment>
<gene>
    <name evidence="1" type="ORF">ENU31_02335</name>
</gene>
<organism evidence="1">
    <name type="scientific">Ignisphaera aggregans</name>
    <dbReference type="NCBI Taxonomy" id="334771"/>
    <lineage>
        <taxon>Archaea</taxon>
        <taxon>Thermoproteota</taxon>
        <taxon>Thermoprotei</taxon>
        <taxon>Desulfurococcales</taxon>
        <taxon>Desulfurococcaceae</taxon>
        <taxon>Ignisphaera</taxon>
    </lineage>
</organism>